<dbReference type="Proteomes" id="UP000233524">
    <property type="component" value="Unassembled WGS sequence"/>
</dbReference>
<keyword evidence="1" id="KW-0472">Membrane</keyword>
<protein>
    <recommendedName>
        <fullName evidence="4">Major facilitator superfamily (MFS) profile domain-containing protein</fullName>
    </recommendedName>
</protein>
<accession>A0A2N3NL82</accession>
<gene>
    <name evidence="2" type="ORF">jhhlp_000561</name>
</gene>
<evidence type="ECO:0008006" key="4">
    <source>
        <dbReference type="Google" id="ProtNLM"/>
    </source>
</evidence>
<evidence type="ECO:0000313" key="3">
    <source>
        <dbReference type="Proteomes" id="UP000233524"/>
    </source>
</evidence>
<dbReference type="OrthoDB" id="440553at2759"/>
<dbReference type="EMBL" id="NLAX01000002">
    <property type="protein sequence ID" value="PKS13215.1"/>
    <property type="molecule type" value="Genomic_DNA"/>
</dbReference>
<dbReference type="AlphaFoldDB" id="A0A2N3NL82"/>
<keyword evidence="1" id="KW-0812">Transmembrane</keyword>
<sequence>MVLTKACVLISRVNQPILQVVSLRGYFFSSVDAETVATSIVIIIEELGDADDISWLFLAYLLTYVGIAPCCPFVVRLISDSFGFTKLFPGFAIVELHLSDIFGRKDMLLLS</sequence>
<comment type="caution">
    <text evidence="2">The sequence shown here is derived from an EMBL/GenBank/DDBJ whole genome shotgun (WGS) entry which is preliminary data.</text>
</comment>
<keyword evidence="1" id="KW-1133">Transmembrane helix</keyword>
<keyword evidence="3" id="KW-1185">Reference proteome</keyword>
<dbReference type="InParanoid" id="A0A2N3NL82"/>
<name>A0A2N3NL82_9PEZI</name>
<reference evidence="2 3" key="1">
    <citation type="journal article" date="2017" name="G3 (Bethesda)">
        <title>First Draft Genome Sequence of the Pathogenic Fungus Lomentospora prolificans (Formerly Scedosporium prolificans).</title>
        <authorList>
            <person name="Luo R."/>
            <person name="Zimin A."/>
            <person name="Workman R."/>
            <person name="Fan Y."/>
            <person name="Pertea G."/>
            <person name="Grossman N."/>
            <person name="Wear M.P."/>
            <person name="Jia B."/>
            <person name="Miller H."/>
            <person name="Casadevall A."/>
            <person name="Timp W."/>
            <person name="Zhang S.X."/>
            <person name="Salzberg S.L."/>
        </authorList>
    </citation>
    <scope>NUCLEOTIDE SEQUENCE [LARGE SCALE GENOMIC DNA]</scope>
    <source>
        <strain evidence="2 3">JHH-5317</strain>
    </source>
</reference>
<organism evidence="2 3">
    <name type="scientific">Lomentospora prolificans</name>
    <dbReference type="NCBI Taxonomy" id="41688"/>
    <lineage>
        <taxon>Eukaryota</taxon>
        <taxon>Fungi</taxon>
        <taxon>Dikarya</taxon>
        <taxon>Ascomycota</taxon>
        <taxon>Pezizomycotina</taxon>
        <taxon>Sordariomycetes</taxon>
        <taxon>Hypocreomycetidae</taxon>
        <taxon>Microascales</taxon>
        <taxon>Microascaceae</taxon>
        <taxon>Lomentospora</taxon>
    </lineage>
</organism>
<evidence type="ECO:0000256" key="1">
    <source>
        <dbReference type="SAM" id="Phobius"/>
    </source>
</evidence>
<dbReference type="VEuPathDB" id="FungiDB:jhhlp_000561"/>
<feature type="transmembrane region" description="Helical" evidence="1">
    <location>
        <begin position="55"/>
        <end position="78"/>
    </location>
</feature>
<evidence type="ECO:0000313" key="2">
    <source>
        <dbReference type="EMBL" id="PKS13215.1"/>
    </source>
</evidence>
<proteinExistence type="predicted"/>